<comment type="subcellular location">
    <subcellularLocation>
        <location evidence="1">Membrane</location>
        <topology evidence="1">Single-pass type I membrane protein</topology>
    </subcellularLocation>
</comment>
<keyword evidence="8" id="KW-0675">Receptor</keyword>
<evidence type="ECO:0000256" key="6">
    <source>
        <dbReference type="ARBA" id="ARBA00023136"/>
    </source>
</evidence>
<organism evidence="13 14">
    <name type="scientific">Huso huso</name>
    <name type="common">Beluga</name>
    <name type="synonym">Acipenser huso</name>
    <dbReference type="NCBI Taxonomy" id="61971"/>
    <lineage>
        <taxon>Eukaryota</taxon>
        <taxon>Metazoa</taxon>
        <taxon>Chordata</taxon>
        <taxon>Craniata</taxon>
        <taxon>Vertebrata</taxon>
        <taxon>Euteleostomi</taxon>
        <taxon>Actinopterygii</taxon>
        <taxon>Chondrostei</taxon>
        <taxon>Acipenseriformes</taxon>
        <taxon>Acipenseridae</taxon>
        <taxon>Huso</taxon>
    </lineage>
</organism>
<dbReference type="SMART" id="SM00060">
    <property type="entry name" value="FN3"/>
    <property type="match status" value="2"/>
</dbReference>
<dbReference type="InterPro" id="IPR003961">
    <property type="entry name" value="FN3_dom"/>
</dbReference>
<evidence type="ECO:0000256" key="5">
    <source>
        <dbReference type="ARBA" id="ARBA00022989"/>
    </source>
</evidence>
<evidence type="ECO:0000256" key="2">
    <source>
        <dbReference type="ARBA" id="ARBA00007885"/>
    </source>
</evidence>
<keyword evidence="9" id="KW-0325">Glycoprotein</keyword>
<comment type="caution">
    <text evidence="13">The sequence shown here is derived from an EMBL/GenBank/DDBJ whole genome shotgun (WGS) entry which is preliminary data.</text>
</comment>
<dbReference type="CDD" id="cd00063">
    <property type="entry name" value="FN3"/>
    <property type="match status" value="2"/>
</dbReference>
<evidence type="ECO:0000256" key="11">
    <source>
        <dbReference type="SAM" id="Phobius"/>
    </source>
</evidence>
<dbReference type="PROSITE" id="PS01352">
    <property type="entry name" value="HEMATOPO_REC_L_F1"/>
    <property type="match status" value="1"/>
</dbReference>
<keyword evidence="4" id="KW-0732">Signal</keyword>
<keyword evidence="14" id="KW-1185">Reference proteome</keyword>
<dbReference type="InterPro" id="IPR036116">
    <property type="entry name" value="FN3_sf"/>
</dbReference>
<dbReference type="PANTHER" id="PTHR23037:SF46">
    <property type="entry name" value="INTERLEUKIN 5 RECEPTOR SUBUNIT ALPHA"/>
    <property type="match status" value="1"/>
</dbReference>
<feature type="region of interest" description="Disordered" evidence="10">
    <location>
        <begin position="382"/>
        <end position="405"/>
    </location>
</feature>
<evidence type="ECO:0000313" key="14">
    <source>
        <dbReference type="Proteomes" id="UP001369086"/>
    </source>
</evidence>
<evidence type="ECO:0000256" key="7">
    <source>
        <dbReference type="ARBA" id="ARBA00023157"/>
    </source>
</evidence>
<dbReference type="InterPro" id="IPR015152">
    <property type="entry name" value="Growth/epo_recpt_lig-bind"/>
</dbReference>
<evidence type="ECO:0000259" key="12">
    <source>
        <dbReference type="PROSITE" id="PS50853"/>
    </source>
</evidence>
<dbReference type="Pfam" id="PF09067">
    <property type="entry name" value="EpoR_lig-bind"/>
    <property type="match status" value="1"/>
</dbReference>
<evidence type="ECO:0000256" key="8">
    <source>
        <dbReference type="ARBA" id="ARBA00023170"/>
    </source>
</evidence>
<reference evidence="13 14" key="1">
    <citation type="submission" date="2021-05" db="EMBL/GenBank/DDBJ databases">
        <authorList>
            <person name="Zahm M."/>
            <person name="Klopp C."/>
            <person name="Cabau C."/>
            <person name="Kuhl H."/>
            <person name="Suciu R."/>
            <person name="Ciorpac M."/>
            <person name="Holostenco D."/>
            <person name="Gessner J."/>
            <person name="Wuertz S."/>
            <person name="Hohne C."/>
            <person name="Stock M."/>
            <person name="Gislard M."/>
            <person name="Lluch J."/>
            <person name="Milhes M."/>
            <person name="Lampietro C."/>
            <person name="Lopez Roques C."/>
            <person name="Donnadieu C."/>
            <person name="Du K."/>
            <person name="Schartl M."/>
            <person name="Guiguen Y."/>
        </authorList>
    </citation>
    <scope>NUCLEOTIDE SEQUENCE [LARGE SCALE GENOMIC DNA]</scope>
    <source>
        <strain evidence="13">Hh-F2</strain>
        <tissue evidence="13">Blood</tissue>
    </source>
</reference>
<name>A0ABR1AB79_HUSHU</name>
<evidence type="ECO:0000256" key="1">
    <source>
        <dbReference type="ARBA" id="ARBA00004479"/>
    </source>
</evidence>
<keyword evidence="3 11" id="KW-0812">Transmembrane</keyword>
<evidence type="ECO:0000313" key="13">
    <source>
        <dbReference type="EMBL" id="KAK6494372.1"/>
    </source>
</evidence>
<keyword evidence="6 11" id="KW-0472">Membrane</keyword>
<dbReference type="InterPro" id="IPR013783">
    <property type="entry name" value="Ig-like_fold"/>
</dbReference>
<dbReference type="PANTHER" id="PTHR23037">
    <property type="entry name" value="CYTOKINE RECEPTOR"/>
    <property type="match status" value="1"/>
</dbReference>
<evidence type="ECO:0000256" key="4">
    <source>
        <dbReference type="ARBA" id="ARBA00022729"/>
    </source>
</evidence>
<keyword evidence="5 11" id="KW-1133">Transmembrane helix</keyword>
<dbReference type="Gene3D" id="2.60.40.10">
    <property type="entry name" value="Immunoglobulins"/>
    <property type="match status" value="2"/>
</dbReference>
<dbReference type="EMBL" id="JAHFZB010000001">
    <property type="protein sequence ID" value="KAK6494372.1"/>
    <property type="molecule type" value="Genomic_DNA"/>
</dbReference>
<keyword evidence="7" id="KW-1015">Disulfide bond</keyword>
<sequence>MCKKGKHTWKPNPQHMGGCRWFTKDSLVSFSEAFSSKPSVLEKSLKRAERMKEACGAKCVLFLLFVLTWLVENAGHTSPGKPVLLRCRSPEKETFACWWQPGSDGGLSTNYSLYYTMEGSREDAVHECPDYKTAGLNSCYFNKTYTSLWITYTISVVAQNALGNKSSDPMFVDVAYIVQPHKPENISAELRTQDQKPYLMVKWDPPHKADTKSGWITLQYEIRLKPEKGAEWESHYAGQQKQFNVFSLHPGEVYLVQVRCKPDHGFWSEWSSTTYIEIPDYFRPRDTSVWILIAVLLSVCIFLILAWTVAIKCNRIKSYLLPPVPGPKIIGFDTQLLKSGKSEDLLNALGCQGFPPTSDCEDLMVEFLEVDDSDEQKLVMNEGEDDLEGRVKSSGNDVDKDSGRGSCDSHTLLLEVSNSSTKTYAQVGGNSNNKGSVKLSRKSSTNGKLLSFETAGEKTNTWPTANSSFLLARQSSCYNISKIHREASSLANKADMYGNISSAQSKSKECRELHSTVSGDQKTWFASKKHIPLLPFKSVEYVEVQKLNQQSMLILKPKTEGHKSVPPEFIGQEYTKVSGVVSDRVLLLLRDTGAQGSSNTQEGENQAVHPSLQCQVGKMVGTFPASPALEGMQLAASGYVDTAALLQSF</sequence>
<accession>A0ABR1AB79</accession>
<dbReference type="PROSITE" id="PS50853">
    <property type="entry name" value="FN3"/>
    <property type="match status" value="2"/>
</dbReference>
<evidence type="ECO:0000256" key="10">
    <source>
        <dbReference type="SAM" id="MobiDB-lite"/>
    </source>
</evidence>
<evidence type="ECO:0000256" key="3">
    <source>
        <dbReference type="ARBA" id="ARBA00022692"/>
    </source>
</evidence>
<dbReference type="SUPFAM" id="SSF49265">
    <property type="entry name" value="Fibronectin type III"/>
    <property type="match status" value="2"/>
</dbReference>
<dbReference type="Pfam" id="PF00041">
    <property type="entry name" value="fn3"/>
    <property type="match status" value="1"/>
</dbReference>
<gene>
    <name evidence="13" type="ORF">HHUSO_G932</name>
</gene>
<feature type="domain" description="Fibronectin type-III" evidence="12">
    <location>
        <begin position="182"/>
        <end position="281"/>
    </location>
</feature>
<evidence type="ECO:0000256" key="9">
    <source>
        <dbReference type="ARBA" id="ARBA00023180"/>
    </source>
</evidence>
<proteinExistence type="inferred from homology"/>
<dbReference type="InterPro" id="IPR003528">
    <property type="entry name" value="Long_hematopoietin_rcpt_CS"/>
</dbReference>
<protein>
    <submittedName>
        <fullName evidence="13">Prolactin receptor-like isoform X1</fullName>
    </submittedName>
</protein>
<comment type="similarity">
    <text evidence="2">Belongs to the type I cytokine receptor family. Type 1 subfamily.</text>
</comment>
<feature type="domain" description="Fibronectin type-III" evidence="12">
    <location>
        <begin position="81"/>
        <end position="180"/>
    </location>
</feature>
<dbReference type="Proteomes" id="UP001369086">
    <property type="component" value="Unassembled WGS sequence"/>
</dbReference>
<feature type="transmembrane region" description="Helical" evidence="11">
    <location>
        <begin position="289"/>
        <end position="311"/>
    </location>
</feature>